<dbReference type="InterPro" id="IPR036390">
    <property type="entry name" value="WH_DNA-bd_sf"/>
</dbReference>
<dbReference type="SUPFAM" id="SSF53850">
    <property type="entry name" value="Periplasmic binding protein-like II"/>
    <property type="match status" value="1"/>
</dbReference>
<keyword evidence="3" id="KW-0238">DNA-binding</keyword>
<keyword evidence="4" id="KW-0804">Transcription</keyword>
<accession>A0ABX0VLF1</accession>
<dbReference type="InterPro" id="IPR050950">
    <property type="entry name" value="HTH-type_LysR_regulators"/>
</dbReference>
<keyword evidence="7" id="KW-1185">Reference proteome</keyword>
<dbReference type="Pfam" id="PF00126">
    <property type="entry name" value="HTH_1"/>
    <property type="match status" value="1"/>
</dbReference>
<dbReference type="Pfam" id="PF03466">
    <property type="entry name" value="LysR_substrate"/>
    <property type="match status" value="1"/>
</dbReference>
<dbReference type="RefSeq" id="WP_167610512.1">
    <property type="nucleotide sequence ID" value="NZ_SOYS01000003.1"/>
</dbReference>
<comment type="similarity">
    <text evidence="1">Belongs to the LysR transcriptional regulatory family.</text>
</comment>
<dbReference type="PANTHER" id="PTHR30419:SF30">
    <property type="entry name" value="LYSR FAMILY TRANSCRIPTIONAL REGULATOR"/>
    <property type="match status" value="1"/>
</dbReference>
<gene>
    <name evidence="6" type="ORF">E2L00_10025</name>
</gene>
<protein>
    <submittedName>
        <fullName evidence="6">LysR family transcriptional regulator</fullName>
    </submittedName>
</protein>
<sequence length="305" mass="34492">MVDTKKIKRHHLVAFVRIAELRKIRAAGKVLGLSQPSLSRTLKELETITGLPLVIRANDGVSLTDAGKHFFGHAKNILSAFDEMEEDLLSKHEADGISVGTGCSLNMLLPEVINSLCRHNITLNVCEEQTDILMQKLLERELDFCITTVSPHMTDPRFMTEELLKLRFGIFMSGNNPLRHSTSVRELHNQRWIMPPVRAGYHSVITDFLKANNMNPFIPVHINNMFGVPAILDKTDLLGILPVSFIENSGWNNKLAQMKVDFLLPMATYYLSYRKNEPLPMLAKQAITVIKTQIKELITDSYLDD</sequence>
<evidence type="ECO:0000256" key="4">
    <source>
        <dbReference type="ARBA" id="ARBA00023163"/>
    </source>
</evidence>
<organism evidence="6 7">
    <name type="scientific">Cedecea colo</name>
    <dbReference type="NCBI Taxonomy" id="2552946"/>
    <lineage>
        <taxon>Bacteria</taxon>
        <taxon>Pseudomonadati</taxon>
        <taxon>Pseudomonadota</taxon>
        <taxon>Gammaproteobacteria</taxon>
        <taxon>Enterobacterales</taxon>
        <taxon>Enterobacteriaceae</taxon>
        <taxon>Cedecea</taxon>
    </lineage>
</organism>
<feature type="domain" description="HTH lysR-type" evidence="5">
    <location>
        <begin position="7"/>
        <end position="64"/>
    </location>
</feature>
<dbReference type="Gene3D" id="1.10.10.10">
    <property type="entry name" value="Winged helix-like DNA-binding domain superfamily/Winged helix DNA-binding domain"/>
    <property type="match status" value="1"/>
</dbReference>
<evidence type="ECO:0000313" key="7">
    <source>
        <dbReference type="Proteomes" id="UP000697927"/>
    </source>
</evidence>
<evidence type="ECO:0000313" key="6">
    <source>
        <dbReference type="EMBL" id="NIY47856.1"/>
    </source>
</evidence>
<comment type="caution">
    <text evidence="6">The sequence shown here is derived from an EMBL/GenBank/DDBJ whole genome shotgun (WGS) entry which is preliminary data.</text>
</comment>
<evidence type="ECO:0000256" key="1">
    <source>
        <dbReference type="ARBA" id="ARBA00009437"/>
    </source>
</evidence>
<proteinExistence type="inferred from homology"/>
<dbReference type="InterPro" id="IPR000847">
    <property type="entry name" value="LysR_HTH_N"/>
</dbReference>
<evidence type="ECO:0000256" key="3">
    <source>
        <dbReference type="ARBA" id="ARBA00023125"/>
    </source>
</evidence>
<name>A0ABX0VLF1_9ENTR</name>
<evidence type="ECO:0000256" key="2">
    <source>
        <dbReference type="ARBA" id="ARBA00023015"/>
    </source>
</evidence>
<dbReference type="InterPro" id="IPR036388">
    <property type="entry name" value="WH-like_DNA-bd_sf"/>
</dbReference>
<reference evidence="6 7" key="1">
    <citation type="journal article" date="2020" name="Microorganisms">
        <title>Polyphasic Characterisation of Cedecea colo sp. nov., a New Enteric Bacterium Isolated from the Koala Hindgut.</title>
        <authorList>
            <person name="Boath J.M."/>
            <person name="Dakhal S."/>
            <person name="Van T.T.H."/>
            <person name="Moore R.J."/>
            <person name="Dekiwadia C."/>
            <person name="Macreadie I.G."/>
        </authorList>
    </citation>
    <scope>NUCLEOTIDE SEQUENCE [LARGE SCALE GENOMIC DNA]</scope>
    <source>
        <strain evidence="6 7">ZA</strain>
    </source>
</reference>
<dbReference type="EMBL" id="SOYS01000003">
    <property type="protein sequence ID" value="NIY47856.1"/>
    <property type="molecule type" value="Genomic_DNA"/>
</dbReference>
<dbReference type="Proteomes" id="UP000697927">
    <property type="component" value="Unassembled WGS sequence"/>
</dbReference>
<dbReference type="PROSITE" id="PS50931">
    <property type="entry name" value="HTH_LYSR"/>
    <property type="match status" value="1"/>
</dbReference>
<dbReference type="SUPFAM" id="SSF46785">
    <property type="entry name" value="Winged helix' DNA-binding domain"/>
    <property type="match status" value="1"/>
</dbReference>
<dbReference type="InterPro" id="IPR005119">
    <property type="entry name" value="LysR_subst-bd"/>
</dbReference>
<dbReference type="Gene3D" id="3.40.190.290">
    <property type="match status" value="1"/>
</dbReference>
<keyword evidence="2" id="KW-0805">Transcription regulation</keyword>
<evidence type="ECO:0000259" key="5">
    <source>
        <dbReference type="PROSITE" id="PS50931"/>
    </source>
</evidence>
<dbReference type="PANTHER" id="PTHR30419">
    <property type="entry name" value="HTH-TYPE TRANSCRIPTIONAL REGULATOR YBHD"/>
    <property type="match status" value="1"/>
</dbReference>